<dbReference type="EMBL" id="JBHSBC010000066">
    <property type="protein sequence ID" value="MFC3986765.1"/>
    <property type="molecule type" value="Genomic_DNA"/>
</dbReference>
<organism evidence="2 3">
    <name type="scientific">Streptosporangium jomthongense</name>
    <dbReference type="NCBI Taxonomy" id="1193683"/>
    <lineage>
        <taxon>Bacteria</taxon>
        <taxon>Bacillati</taxon>
        <taxon>Actinomycetota</taxon>
        <taxon>Actinomycetes</taxon>
        <taxon>Streptosporangiales</taxon>
        <taxon>Streptosporangiaceae</taxon>
        <taxon>Streptosporangium</taxon>
    </lineage>
</organism>
<feature type="domain" description="Carrier" evidence="1">
    <location>
        <begin position="19"/>
        <end position="78"/>
    </location>
</feature>
<evidence type="ECO:0000313" key="3">
    <source>
        <dbReference type="Proteomes" id="UP001595698"/>
    </source>
</evidence>
<evidence type="ECO:0000259" key="1">
    <source>
        <dbReference type="Pfam" id="PF00550"/>
    </source>
</evidence>
<dbReference type="Pfam" id="PF00550">
    <property type="entry name" value="PP-binding"/>
    <property type="match status" value="1"/>
</dbReference>
<protein>
    <submittedName>
        <fullName evidence="2">Phosphopantetheine-binding protein</fullName>
    </submittedName>
</protein>
<accession>A0ABV8FGI0</accession>
<keyword evidence="3" id="KW-1185">Reference proteome</keyword>
<gene>
    <name evidence="2" type="ORF">ACFOYY_42015</name>
</gene>
<dbReference type="RefSeq" id="WP_352012224.1">
    <property type="nucleotide sequence ID" value="NZ_JBHSBC010000066.1"/>
</dbReference>
<dbReference type="Gene3D" id="1.10.1200.10">
    <property type="entry name" value="ACP-like"/>
    <property type="match status" value="1"/>
</dbReference>
<reference evidence="3" key="1">
    <citation type="journal article" date="2019" name="Int. J. Syst. Evol. Microbiol.">
        <title>The Global Catalogue of Microorganisms (GCM) 10K type strain sequencing project: providing services to taxonomists for standard genome sequencing and annotation.</title>
        <authorList>
            <consortium name="The Broad Institute Genomics Platform"/>
            <consortium name="The Broad Institute Genome Sequencing Center for Infectious Disease"/>
            <person name="Wu L."/>
            <person name="Ma J."/>
        </authorList>
    </citation>
    <scope>NUCLEOTIDE SEQUENCE [LARGE SCALE GENOMIC DNA]</scope>
    <source>
        <strain evidence="3">TBRC 7912</strain>
    </source>
</reference>
<comment type="caution">
    <text evidence="2">The sequence shown here is derived from an EMBL/GenBank/DDBJ whole genome shotgun (WGS) entry which is preliminary data.</text>
</comment>
<sequence>MGFDMTALENDLVGWVARWNEETDLVVEADTNLQGAGLLDSMALVALVAYLEDQTDTSFDFGSFNSSGGVTIRDLIKHCVG</sequence>
<evidence type="ECO:0000313" key="2">
    <source>
        <dbReference type="EMBL" id="MFC3986765.1"/>
    </source>
</evidence>
<dbReference type="SUPFAM" id="SSF47336">
    <property type="entry name" value="ACP-like"/>
    <property type="match status" value="1"/>
</dbReference>
<proteinExistence type="predicted"/>
<name>A0ABV8FGI0_9ACTN</name>
<dbReference type="InterPro" id="IPR009081">
    <property type="entry name" value="PP-bd_ACP"/>
</dbReference>
<dbReference type="Proteomes" id="UP001595698">
    <property type="component" value="Unassembled WGS sequence"/>
</dbReference>
<dbReference type="InterPro" id="IPR036736">
    <property type="entry name" value="ACP-like_sf"/>
</dbReference>